<dbReference type="Proteomes" id="UP000594220">
    <property type="component" value="Unplaced"/>
</dbReference>
<dbReference type="Pfam" id="PF00095">
    <property type="entry name" value="WAP"/>
    <property type="match status" value="2"/>
</dbReference>
<dbReference type="GO" id="GO:0005576">
    <property type="term" value="C:extracellular region"/>
    <property type="evidence" value="ECO:0007669"/>
    <property type="project" value="InterPro"/>
</dbReference>
<dbReference type="PROSITE" id="PS51390">
    <property type="entry name" value="WAP"/>
    <property type="match status" value="1"/>
</dbReference>
<reference evidence="2" key="1">
    <citation type="submission" date="2025-08" db="UniProtKB">
        <authorList>
            <consortium name="Ensembl"/>
        </authorList>
    </citation>
    <scope>IDENTIFICATION</scope>
</reference>
<evidence type="ECO:0000313" key="3">
    <source>
        <dbReference type="Proteomes" id="UP000594220"/>
    </source>
</evidence>
<evidence type="ECO:0000313" key="2">
    <source>
        <dbReference type="Ensembl" id="ENSCPRP00005011498.1"/>
    </source>
</evidence>
<dbReference type="Gene3D" id="4.10.75.10">
    <property type="entry name" value="Elafin-like"/>
    <property type="match status" value="2"/>
</dbReference>
<dbReference type="InterPro" id="IPR008197">
    <property type="entry name" value="WAP_dom"/>
</dbReference>
<reference evidence="2" key="2">
    <citation type="submission" date="2025-09" db="UniProtKB">
        <authorList>
            <consortium name="Ensembl"/>
        </authorList>
    </citation>
    <scope>IDENTIFICATION</scope>
</reference>
<dbReference type="SMART" id="SM00217">
    <property type="entry name" value="WAP"/>
    <property type="match status" value="2"/>
</dbReference>
<evidence type="ECO:0000259" key="1">
    <source>
        <dbReference type="PROSITE" id="PS51390"/>
    </source>
</evidence>
<protein>
    <recommendedName>
        <fullName evidence="1">WAP domain-containing protein</fullName>
    </recommendedName>
</protein>
<accession>A0A7M4FVU7</accession>
<dbReference type="InterPro" id="IPR036645">
    <property type="entry name" value="Elafin-like_sf"/>
</dbReference>
<organism evidence="2 3">
    <name type="scientific">Crocodylus porosus</name>
    <name type="common">Saltwater crocodile</name>
    <name type="synonym">Estuarine crocodile</name>
    <dbReference type="NCBI Taxonomy" id="8502"/>
    <lineage>
        <taxon>Eukaryota</taxon>
        <taxon>Metazoa</taxon>
        <taxon>Chordata</taxon>
        <taxon>Craniata</taxon>
        <taxon>Vertebrata</taxon>
        <taxon>Euteleostomi</taxon>
        <taxon>Archelosauria</taxon>
        <taxon>Archosauria</taxon>
        <taxon>Crocodylia</taxon>
        <taxon>Longirostres</taxon>
        <taxon>Crocodylidae</taxon>
        <taxon>Crocodylus</taxon>
    </lineage>
</organism>
<proteinExistence type="predicted"/>
<feature type="domain" description="WAP" evidence="1">
    <location>
        <begin position="95"/>
        <end position="142"/>
    </location>
</feature>
<dbReference type="AlphaFoldDB" id="A0A7M4FVU7"/>
<keyword evidence="3" id="KW-1185">Reference proteome</keyword>
<dbReference type="SUPFAM" id="SSF57256">
    <property type="entry name" value="Elafin-like"/>
    <property type="match status" value="1"/>
</dbReference>
<dbReference type="Ensembl" id="ENSCPRT00005013566.1">
    <property type="protein sequence ID" value="ENSCPRP00005011498.1"/>
    <property type="gene ID" value="ENSCPRG00005008186.1"/>
</dbReference>
<name>A0A7M4FVU7_CROPO</name>
<dbReference type="GeneTree" id="ENSGT01100000263895"/>
<dbReference type="GO" id="GO:0030414">
    <property type="term" value="F:peptidase inhibitor activity"/>
    <property type="evidence" value="ECO:0007669"/>
    <property type="project" value="InterPro"/>
</dbReference>
<sequence>MTLPALDPQVPSQPLALAAQSTRPGLAGALHTLANKAASSAALTALSASAFPPSSPQEVGTGSCAASCSNDTACPAGQKCCAEGCCARCLCPDPAEPHPELPSPPTSPDFAPCPNQCEDDRTCPGDEKCCFTGCGLGCMSPYKGTDRAAHAALTPAPWAQILPRC</sequence>